<gene>
    <name evidence="3" type="primary">LOC107762062</name>
</gene>
<keyword evidence="1" id="KW-0812">Transmembrane</keyword>
<sequence>MIIEIDRLQFDWALITSMIERWRPETHTFHLPIGEATITLEDMEVFFELLVDGIPVTYPHDLRDYRGVDYFHMLQRLISFQPAEPSALSRASRLQLTPVRQHLVAMDAEITDDSPPEDIDRHTRLLLLLIFGSILFPNTSGNLVILRFLHHVERLYDLFGYSCGTVVLVYLYRKMYRACMGTQRDVARFLPLLQFQPLIAPDAPPPPFLPLAWRWVDRRGYAREVEARNHLHYYMDLLDLLELAHRDDHYRVDQTYMAWLEAKIEVWDQRYDLIPPYPPPDRMDGH</sequence>
<dbReference type="RefSeq" id="XP_016435861.1">
    <property type="nucleotide sequence ID" value="XM_016580375.1"/>
</dbReference>
<proteinExistence type="predicted"/>
<keyword evidence="1" id="KW-0472">Membrane</keyword>
<feature type="transmembrane region" description="Helical" evidence="1">
    <location>
        <begin position="155"/>
        <end position="172"/>
    </location>
</feature>
<dbReference type="PANTHER" id="PTHR46033">
    <property type="entry name" value="PROTEIN MAIN-LIKE 2"/>
    <property type="match status" value="1"/>
</dbReference>
<dbReference type="OrthoDB" id="1433768at2759"/>
<dbReference type="PANTHER" id="PTHR46033:SF8">
    <property type="entry name" value="PROTEIN MAINTENANCE OF MERISTEMS-LIKE"/>
    <property type="match status" value="1"/>
</dbReference>
<accession>A0A1S3X7K0</accession>
<protein>
    <submittedName>
        <fullName evidence="3">Serine/threonine-protein phosphatase 7 long form homolog</fullName>
    </submittedName>
</protein>
<dbReference type="InterPro" id="IPR019557">
    <property type="entry name" value="AminoTfrase-like_pln_mobile"/>
</dbReference>
<name>A0A1S3X7K0_TOBAC</name>
<evidence type="ECO:0000259" key="2">
    <source>
        <dbReference type="Pfam" id="PF10536"/>
    </source>
</evidence>
<dbReference type="STRING" id="4097.A0A1S3X7K0"/>
<dbReference type="AlphaFoldDB" id="A0A1S3X7K0"/>
<evidence type="ECO:0000313" key="3">
    <source>
        <dbReference type="RefSeq" id="XP_016435861.1"/>
    </source>
</evidence>
<dbReference type="InterPro" id="IPR044824">
    <property type="entry name" value="MAIN-like"/>
</dbReference>
<evidence type="ECO:0000256" key="1">
    <source>
        <dbReference type="SAM" id="Phobius"/>
    </source>
</evidence>
<dbReference type="KEGG" id="nta:107762062"/>
<dbReference type="Pfam" id="PF10536">
    <property type="entry name" value="PMD"/>
    <property type="match status" value="1"/>
</dbReference>
<reference evidence="3" key="1">
    <citation type="submission" date="2025-08" db="UniProtKB">
        <authorList>
            <consortium name="RefSeq"/>
        </authorList>
    </citation>
    <scope>IDENTIFICATION</scope>
</reference>
<feature type="transmembrane region" description="Helical" evidence="1">
    <location>
        <begin position="125"/>
        <end position="149"/>
    </location>
</feature>
<organism evidence="3">
    <name type="scientific">Nicotiana tabacum</name>
    <name type="common">Common tobacco</name>
    <dbReference type="NCBI Taxonomy" id="4097"/>
    <lineage>
        <taxon>Eukaryota</taxon>
        <taxon>Viridiplantae</taxon>
        <taxon>Streptophyta</taxon>
        <taxon>Embryophyta</taxon>
        <taxon>Tracheophyta</taxon>
        <taxon>Spermatophyta</taxon>
        <taxon>Magnoliopsida</taxon>
        <taxon>eudicotyledons</taxon>
        <taxon>Gunneridae</taxon>
        <taxon>Pentapetalae</taxon>
        <taxon>asterids</taxon>
        <taxon>lamiids</taxon>
        <taxon>Solanales</taxon>
        <taxon>Solanaceae</taxon>
        <taxon>Nicotianoideae</taxon>
        <taxon>Nicotianeae</taxon>
        <taxon>Nicotiana</taxon>
    </lineage>
</organism>
<dbReference type="GO" id="GO:0010073">
    <property type="term" value="P:meristem maintenance"/>
    <property type="evidence" value="ECO:0007669"/>
    <property type="project" value="InterPro"/>
</dbReference>
<keyword evidence="1" id="KW-1133">Transmembrane helix</keyword>
<dbReference type="PaxDb" id="4097-A0A1S3X7K0"/>
<feature type="domain" description="Aminotransferase-like plant mobile" evidence="2">
    <location>
        <begin position="3"/>
        <end position="195"/>
    </location>
</feature>